<dbReference type="InterPro" id="IPR051871">
    <property type="entry name" value="GMC_Oxidoreductase-Related"/>
</dbReference>
<dbReference type="PANTHER" id="PTHR45968">
    <property type="entry name" value="OSJNBA0019K04.7 PROTEIN"/>
    <property type="match status" value="1"/>
</dbReference>
<reference evidence="1" key="1">
    <citation type="submission" date="2024-02" db="EMBL/GenBank/DDBJ databases">
        <authorList>
            <consortium name="ELIXIR-Norway"/>
            <consortium name="Elixir Norway"/>
        </authorList>
    </citation>
    <scope>NUCLEOTIDE SEQUENCE</scope>
</reference>
<dbReference type="PANTHER" id="PTHR45968:SF3">
    <property type="entry name" value="OS04G0573100 PROTEIN"/>
    <property type="match status" value="1"/>
</dbReference>
<proteinExistence type="predicted"/>
<dbReference type="Proteomes" id="UP001497512">
    <property type="component" value="Chromosome 13"/>
</dbReference>
<accession>A0ABP0TPN5</accession>
<dbReference type="Gene3D" id="3.50.50.60">
    <property type="entry name" value="FAD/NAD(P)-binding domain"/>
    <property type="match status" value="1"/>
</dbReference>
<name>A0ABP0TPN5_9BRYO</name>
<keyword evidence="2" id="KW-1185">Reference proteome</keyword>
<sequence length="172" mass="18655">MTNFQNDLMLNTSTSPAQSFVSENAGNIPSARARVLGGRSSLDAGFFTYSSPEYVASMGWDGKLVNESYTWVTPIIAEIPELQIFQSTAKAGLLEAGVVPDNGGTFQHLISTKVGGSIFDHTGCRHNAADLLQYSNPDRATVLLWANTQRVLFDLSNVLSILCRIRHAGPHL</sequence>
<dbReference type="EMBL" id="OZ019905">
    <property type="protein sequence ID" value="CAK9201908.1"/>
    <property type="molecule type" value="Genomic_DNA"/>
</dbReference>
<evidence type="ECO:0000313" key="2">
    <source>
        <dbReference type="Proteomes" id="UP001497512"/>
    </source>
</evidence>
<protein>
    <submittedName>
        <fullName evidence="1">Uncharacterized protein</fullName>
    </submittedName>
</protein>
<dbReference type="Gene3D" id="3.30.410.40">
    <property type="match status" value="1"/>
</dbReference>
<dbReference type="InterPro" id="IPR036188">
    <property type="entry name" value="FAD/NAD-bd_sf"/>
</dbReference>
<evidence type="ECO:0000313" key="1">
    <source>
        <dbReference type="EMBL" id="CAK9201908.1"/>
    </source>
</evidence>
<gene>
    <name evidence="1" type="ORF">CSSPTR1EN2_LOCUS6142</name>
</gene>
<organism evidence="1 2">
    <name type="scientific">Sphagnum troendelagicum</name>
    <dbReference type="NCBI Taxonomy" id="128251"/>
    <lineage>
        <taxon>Eukaryota</taxon>
        <taxon>Viridiplantae</taxon>
        <taxon>Streptophyta</taxon>
        <taxon>Embryophyta</taxon>
        <taxon>Bryophyta</taxon>
        <taxon>Sphagnophytina</taxon>
        <taxon>Sphagnopsida</taxon>
        <taxon>Sphagnales</taxon>
        <taxon>Sphagnaceae</taxon>
        <taxon>Sphagnum</taxon>
    </lineage>
</organism>